<dbReference type="InterPro" id="IPR038330">
    <property type="entry name" value="TspO/MBR-related_sf"/>
</dbReference>
<evidence type="ECO:0000313" key="8">
    <source>
        <dbReference type="Proteomes" id="UP000019376"/>
    </source>
</evidence>
<keyword evidence="8" id="KW-1185">Reference proteome</keyword>
<feature type="transmembrane region" description="Helical" evidence="6">
    <location>
        <begin position="12"/>
        <end position="33"/>
    </location>
</feature>
<evidence type="ECO:0000256" key="6">
    <source>
        <dbReference type="SAM" id="Phobius"/>
    </source>
</evidence>
<reference evidence="7 8" key="1">
    <citation type="journal article" date="2013" name="PLoS ONE">
        <title>Genomic and secretomic analyses reveal unique features of the lignocellulolytic enzyme system of Penicillium decumbens.</title>
        <authorList>
            <person name="Liu G."/>
            <person name="Zhang L."/>
            <person name="Wei X."/>
            <person name="Zou G."/>
            <person name="Qin Y."/>
            <person name="Ma L."/>
            <person name="Li J."/>
            <person name="Zheng H."/>
            <person name="Wang S."/>
            <person name="Wang C."/>
            <person name="Xun L."/>
            <person name="Zhao G.-P."/>
            <person name="Zhou Z."/>
            <person name="Qu Y."/>
        </authorList>
    </citation>
    <scope>NUCLEOTIDE SEQUENCE [LARGE SCALE GENOMIC DNA]</scope>
    <source>
        <strain evidence="8">114-2 / CGMCC 5302</strain>
    </source>
</reference>
<comment type="similarity">
    <text evidence="2">Belongs to the TspO/BZRP family.</text>
</comment>
<dbReference type="Gene3D" id="1.20.1260.100">
    <property type="entry name" value="TspO/MBR protein"/>
    <property type="match status" value="1"/>
</dbReference>
<dbReference type="Pfam" id="PF03073">
    <property type="entry name" value="TspO_MBR"/>
    <property type="match status" value="1"/>
</dbReference>
<evidence type="ECO:0000256" key="1">
    <source>
        <dbReference type="ARBA" id="ARBA00004141"/>
    </source>
</evidence>
<evidence type="ECO:0000256" key="2">
    <source>
        <dbReference type="ARBA" id="ARBA00007524"/>
    </source>
</evidence>
<comment type="subcellular location">
    <subcellularLocation>
        <location evidence="1">Membrane</location>
        <topology evidence="1">Multi-pass membrane protein</topology>
    </subcellularLocation>
</comment>
<dbReference type="Proteomes" id="UP000019376">
    <property type="component" value="Unassembled WGS sequence"/>
</dbReference>
<dbReference type="STRING" id="933388.S8ATD5"/>
<dbReference type="PANTHER" id="PTHR10057">
    <property type="entry name" value="PERIPHERAL-TYPE BENZODIAZEPINE RECEPTOR"/>
    <property type="match status" value="1"/>
</dbReference>
<gene>
    <name evidence="7" type="ORF">PDE_04302</name>
</gene>
<dbReference type="PANTHER" id="PTHR10057:SF0">
    <property type="entry name" value="TRANSLOCATOR PROTEIN"/>
    <property type="match status" value="1"/>
</dbReference>
<name>S8ATD5_PENO1</name>
<keyword evidence="5 6" id="KW-0472">Membrane</keyword>
<dbReference type="FunFam" id="1.20.1260.100:FF:000001">
    <property type="entry name" value="translocator protein 2"/>
    <property type="match status" value="1"/>
</dbReference>
<dbReference type="GO" id="GO:0033013">
    <property type="term" value="P:tetrapyrrole metabolic process"/>
    <property type="evidence" value="ECO:0007669"/>
    <property type="project" value="UniProtKB-ARBA"/>
</dbReference>
<dbReference type="CDD" id="cd15904">
    <property type="entry name" value="TSPO_MBR"/>
    <property type="match status" value="1"/>
</dbReference>
<sequence>MPWSFVLPQAIFASPLLAVATPIGVGMTSALLTSRSNTKDTYKQLRQPPFSPPAWLFGPAWTVLYGLMGYASHHSTAVASQSLLPGLHEANQTAQVLYTSQLALNFLWTPLFFGMGRPASALADMALLIGNVSILMANWWDSDRTAFWLMTPYLGWLSFAFYLNAGVGYLNNWTLYPSKSHAE</sequence>
<feature type="transmembrane region" description="Helical" evidence="6">
    <location>
        <begin position="121"/>
        <end position="140"/>
    </location>
</feature>
<dbReference type="PhylomeDB" id="S8ATD5"/>
<dbReference type="AlphaFoldDB" id="S8ATD5"/>
<protein>
    <submittedName>
        <fullName evidence="7">Uncharacterized protein</fullName>
    </submittedName>
</protein>
<dbReference type="GO" id="GO:0005741">
    <property type="term" value="C:mitochondrial outer membrane"/>
    <property type="evidence" value="ECO:0007669"/>
    <property type="project" value="TreeGrafter"/>
</dbReference>
<dbReference type="eggNOG" id="KOG3797">
    <property type="taxonomic scope" value="Eukaryota"/>
</dbReference>
<organism evidence="7 8">
    <name type="scientific">Penicillium oxalicum (strain 114-2 / CGMCC 5302)</name>
    <name type="common">Penicillium decumbens</name>
    <dbReference type="NCBI Taxonomy" id="933388"/>
    <lineage>
        <taxon>Eukaryota</taxon>
        <taxon>Fungi</taxon>
        <taxon>Dikarya</taxon>
        <taxon>Ascomycota</taxon>
        <taxon>Pezizomycotina</taxon>
        <taxon>Eurotiomycetes</taxon>
        <taxon>Eurotiomycetidae</taxon>
        <taxon>Eurotiales</taxon>
        <taxon>Aspergillaceae</taxon>
        <taxon>Penicillium</taxon>
    </lineage>
</organism>
<dbReference type="OrthoDB" id="8841220at2759"/>
<evidence type="ECO:0000256" key="4">
    <source>
        <dbReference type="ARBA" id="ARBA00022989"/>
    </source>
</evidence>
<keyword evidence="4 6" id="KW-1133">Transmembrane helix</keyword>
<dbReference type="EMBL" id="KB644411">
    <property type="protein sequence ID" value="EPS29353.1"/>
    <property type="molecule type" value="Genomic_DNA"/>
</dbReference>
<evidence type="ECO:0000256" key="5">
    <source>
        <dbReference type="ARBA" id="ARBA00023136"/>
    </source>
</evidence>
<proteinExistence type="inferred from homology"/>
<dbReference type="PIRSF" id="PIRSF005859">
    <property type="entry name" value="PBR"/>
    <property type="match status" value="1"/>
</dbReference>
<evidence type="ECO:0000313" key="7">
    <source>
        <dbReference type="EMBL" id="EPS29353.1"/>
    </source>
</evidence>
<feature type="transmembrane region" description="Helical" evidence="6">
    <location>
        <begin position="146"/>
        <end position="170"/>
    </location>
</feature>
<dbReference type="InterPro" id="IPR004307">
    <property type="entry name" value="TspO_MBR"/>
</dbReference>
<feature type="transmembrane region" description="Helical" evidence="6">
    <location>
        <begin position="54"/>
        <end position="73"/>
    </location>
</feature>
<dbReference type="HOGENOM" id="CLU_091805_0_1_1"/>
<accession>S8ATD5</accession>
<evidence type="ECO:0000256" key="3">
    <source>
        <dbReference type="ARBA" id="ARBA00022692"/>
    </source>
</evidence>
<keyword evidence="3 6" id="KW-0812">Transmembrane</keyword>